<dbReference type="PANTHER" id="PTHR47043:SF1">
    <property type="entry name" value="UDP-N-ACETYLGLUCOSAMINE TRANSFERASE SUBUNIT ALG13"/>
    <property type="match status" value="1"/>
</dbReference>
<evidence type="ECO:0000256" key="1">
    <source>
        <dbReference type="ARBA" id="ARBA00011198"/>
    </source>
</evidence>
<proteinExistence type="inferred from homology"/>
<dbReference type="Gene3D" id="3.40.50.2000">
    <property type="entry name" value="Glycogen Phosphorylase B"/>
    <property type="match status" value="1"/>
</dbReference>
<dbReference type="GO" id="GO:0043541">
    <property type="term" value="C:UDP-N-acetylglucosamine transferase complex"/>
    <property type="evidence" value="ECO:0007669"/>
    <property type="project" value="TreeGrafter"/>
</dbReference>
<dbReference type="OrthoDB" id="20273at2759"/>
<comment type="subcellular location">
    <subcellularLocation>
        <location evidence="7">Endoplasmic reticulum</location>
    </subcellularLocation>
</comment>
<dbReference type="GO" id="GO:0006488">
    <property type="term" value="P:dolichol-linked oligosaccharide biosynthetic process"/>
    <property type="evidence" value="ECO:0007669"/>
    <property type="project" value="TreeGrafter"/>
</dbReference>
<dbReference type="Proteomes" id="UP000756921">
    <property type="component" value="Unassembled WGS sequence"/>
</dbReference>
<feature type="domain" description="Glycosyl transferase family 28 C-terminal" evidence="8">
    <location>
        <begin position="4"/>
        <end position="142"/>
    </location>
</feature>
<comment type="caution">
    <text evidence="9">The sequence shown here is derived from an EMBL/GenBank/DDBJ whole genome shotgun (WGS) entry which is preliminary data.</text>
</comment>
<keyword evidence="10" id="KW-1185">Reference proteome</keyword>
<dbReference type="InterPro" id="IPR007235">
    <property type="entry name" value="Glyco_trans_28_C"/>
</dbReference>
<evidence type="ECO:0000313" key="9">
    <source>
        <dbReference type="EMBL" id="KAF9741082.1"/>
    </source>
</evidence>
<dbReference type="PANTHER" id="PTHR47043">
    <property type="entry name" value="UDP-N-ACETYLGLUCOSAMINE TRANSFERASE SUBUNIT ALG13"/>
    <property type="match status" value="1"/>
</dbReference>
<keyword evidence="7" id="KW-0808">Transferase</keyword>
<evidence type="ECO:0000256" key="7">
    <source>
        <dbReference type="RuleBase" id="RU362128"/>
    </source>
</evidence>
<comment type="function">
    <text evidence="4 7">Involved in protein N-glycosylation. Essential for the second step of the dolichol-linked oligosaccharide pathway.</text>
</comment>
<sequence length="196" mass="21251">MSKVCFVTTGATAPFRKLIEAALSPASLDAFLQCGVTHIFIQYGTAKDVYQSSAEAARQYLNENGTEHKLNIDGMDFDSSGLIEQFKLVKQTQGLAISHAGSGSILEGLRFQVPLIVVPNTALLDNHQEELAVAMDRAGYVIHGNVDHLAPAIEASEGFRTKMAQFPPATAGKERKVKSFANIMDETVGFTDFNNE</sequence>
<keyword evidence="7" id="KW-0328">Glycosyltransferase</keyword>
<name>A0A9P6KW45_9PLEO</name>
<evidence type="ECO:0000256" key="4">
    <source>
        <dbReference type="ARBA" id="ARBA00024804"/>
    </source>
</evidence>
<gene>
    <name evidence="7" type="primary">ALG13</name>
    <name evidence="9" type="ORF">PMIN01_00621</name>
</gene>
<evidence type="ECO:0000256" key="2">
    <source>
        <dbReference type="ARBA" id="ARBA00012614"/>
    </source>
</evidence>
<dbReference type="InterPro" id="IPR052474">
    <property type="entry name" value="UDP-GlcNAc_transferase"/>
</dbReference>
<evidence type="ECO:0000259" key="8">
    <source>
        <dbReference type="Pfam" id="PF04101"/>
    </source>
</evidence>
<dbReference type="EC" id="2.4.1.141" evidence="2 7"/>
<comment type="catalytic activity">
    <reaction evidence="6">
        <text>an N-acetyl-alpha-D-glucosaminyl-diphospho-di-trans,poly-cis-dolichol + UDP-N-acetyl-alpha-D-glucosamine = an N,N'-diacetylchitobiosyl-diphospho-di-trans,poly-cis-dolichol + UDP + H(+)</text>
        <dbReference type="Rhea" id="RHEA:23380"/>
        <dbReference type="Rhea" id="RHEA-COMP:19507"/>
        <dbReference type="Rhea" id="RHEA-COMP:19510"/>
        <dbReference type="ChEBI" id="CHEBI:15378"/>
        <dbReference type="ChEBI" id="CHEBI:57269"/>
        <dbReference type="ChEBI" id="CHEBI:57705"/>
        <dbReference type="ChEBI" id="CHEBI:58223"/>
        <dbReference type="ChEBI" id="CHEBI:58427"/>
        <dbReference type="EC" id="2.4.1.141"/>
    </reaction>
</comment>
<dbReference type="EMBL" id="WJXW01000001">
    <property type="protein sequence ID" value="KAF9741082.1"/>
    <property type="molecule type" value="Genomic_DNA"/>
</dbReference>
<evidence type="ECO:0000256" key="3">
    <source>
        <dbReference type="ARBA" id="ARBA00017468"/>
    </source>
</evidence>
<dbReference type="Pfam" id="PF04101">
    <property type="entry name" value="Glyco_tran_28_C"/>
    <property type="match status" value="1"/>
</dbReference>
<evidence type="ECO:0000313" key="10">
    <source>
        <dbReference type="Proteomes" id="UP000756921"/>
    </source>
</evidence>
<keyword evidence="7" id="KW-0256">Endoplasmic reticulum</keyword>
<evidence type="ECO:0000256" key="5">
    <source>
        <dbReference type="ARBA" id="ARBA00032061"/>
    </source>
</evidence>
<accession>A0A9P6KW45</accession>
<dbReference type="GO" id="GO:0004577">
    <property type="term" value="F:N-acetylglucosaminyldiphosphodolichol N-acetylglucosaminyltransferase activity"/>
    <property type="evidence" value="ECO:0007669"/>
    <property type="project" value="UniProtKB-EC"/>
</dbReference>
<comment type="similarity">
    <text evidence="7">Belongs to the glycosyltransferase 28 family.</text>
</comment>
<dbReference type="AlphaFoldDB" id="A0A9P6KW45"/>
<organism evidence="9 10">
    <name type="scientific">Paraphaeosphaeria minitans</name>
    <dbReference type="NCBI Taxonomy" id="565426"/>
    <lineage>
        <taxon>Eukaryota</taxon>
        <taxon>Fungi</taxon>
        <taxon>Dikarya</taxon>
        <taxon>Ascomycota</taxon>
        <taxon>Pezizomycotina</taxon>
        <taxon>Dothideomycetes</taxon>
        <taxon>Pleosporomycetidae</taxon>
        <taxon>Pleosporales</taxon>
        <taxon>Massarineae</taxon>
        <taxon>Didymosphaeriaceae</taxon>
        <taxon>Paraphaeosphaeria</taxon>
    </lineage>
</organism>
<reference evidence="9" key="1">
    <citation type="journal article" date="2020" name="Mol. Plant Microbe Interact.">
        <title>Genome Sequence of the Biocontrol Agent Coniothyrium minitans strain Conio (IMI 134523).</title>
        <authorList>
            <person name="Patel D."/>
            <person name="Shittu T.A."/>
            <person name="Baroncelli R."/>
            <person name="Muthumeenakshi S."/>
            <person name="Osborne T.H."/>
            <person name="Janganan T.K."/>
            <person name="Sreenivasaprasad S."/>
        </authorList>
    </citation>
    <scope>NUCLEOTIDE SEQUENCE</scope>
    <source>
        <strain evidence="9">Conio</strain>
    </source>
</reference>
<protein>
    <recommendedName>
        <fullName evidence="3 7">UDP-N-acetylglucosamine transferase subunit ALG13</fullName>
        <ecNumber evidence="2 7">2.4.1.141</ecNumber>
    </recommendedName>
    <alternativeName>
        <fullName evidence="5 7">Asparagine-linked glycosylation protein 13</fullName>
    </alternativeName>
</protein>
<comment type="subunit">
    <text evidence="1 7">Heterodimer with ALG14 to form a functional enzyme.</text>
</comment>
<dbReference type="SUPFAM" id="SSF53756">
    <property type="entry name" value="UDP-Glycosyltransferase/glycogen phosphorylase"/>
    <property type="match status" value="1"/>
</dbReference>
<evidence type="ECO:0000256" key="6">
    <source>
        <dbReference type="ARBA" id="ARBA00048184"/>
    </source>
</evidence>